<protein>
    <submittedName>
        <fullName evidence="1">Uncharacterized protein</fullName>
    </submittedName>
</protein>
<dbReference type="EMBL" id="JABFCT010000009">
    <property type="protein sequence ID" value="KAF5873103.1"/>
    <property type="molecule type" value="Genomic_DNA"/>
</dbReference>
<keyword evidence="2" id="KW-1185">Reference proteome</keyword>
<dbReference type="Proteomes" id="UP000531561">
    <property type="component" value="Unassembled WGS sequence"/>
</dbReference>
<reference evidence="1 2" key="1">
    <citation type="journal article" date="2020" name="Phytopathology">
        <title>A high-quality genome resource of Botrytis fragariae, a new and rapidly spreading fungal pathogen causing strawberry gray mold in the U.S.A.</title>
        <authorList>
            <person name="Wu Y."/>
            <person name="Saski C.A."/>
            <person name="Schnabel G."/>
            <person name="Xiao S."/>
            <person name="Hu M."/>
        </authorList>
    </citation>
    <scope>NUCLEOTIDE SEQUENCE [LARGE SCALE GENOMIC DNA]</scope>
    <source>
        <strain evidence="1 2">BVB16</strain>
    </source>
</reference>
<dbReference type="AlphaFoldDB" id="A0A8H6AT46"/>
<proteinExistence type="predicted"/>
<organism evidence="1 2">
    <name type="scientific">Botrytis fragariae</name>
    <dbReference type="NCBI Taxonomy" id="1964551"/>
    <lineage>
        <taxon>Eukaryota</taxon>
        <taxon>Fungi</taxon>
        <taxon>Dikarya</taxon>
        <taxon>Ascomycota</taxon>
        <taxon>Pezizomycotina</taxon>
        <taxon>Leotiomycetes</taxon>
        <taxon>Helotiales</taxon>
        <taxon>Sclerotiniaceae</taxon>
        <taxon>Botrytis</taxon>
    </lineage>
</organism>
<evidence type="ECO:0000313" key="2">
    <source>
        <dbReference type="Proteomes" id="UP000531561"/>
    </source>
</evidence>
<sequence>MAYTRSINIRKDFRIPQSCNESCRFVVVVQHIIGQVIYLGPLGIVVRASFPTSLFDHFSRLFVIVYTPGYRKIQCDVSFDWKRGLANT</sequence>
<comment type="caution">
    <text evidence="1">The sequence shown here is derived from an EMBL/GenBank/DDBJ whole genome shotgun (WGS) entry which is preliminary data.</text>
</comment>
<evidence type="ECO:0000313" key="1">
    <source>
        <dbReference type="EMBL" id="KAF5873103.1"/>
    </source>
</evidence>
<accession>A0A8H6AT46</accession>
<name>A0A8H6AT46_9HELO</name>
<dbReference type="RefSeq" id="XP_037192049.1">
    <property type="nucleotide sequence ID" value="XM_037338743.1"/>
</dbReference>
<dbReference type="GeneID" id="59262435"/>
<gene>
    <name evidence="1" type="ORF">Bfra_008380</name>
</gene>